<evidence type="ECO:0000313" key="12">
    <source>
        <dbReference type="Proteomes" id="UP000245207"/>
    </source>
</evidence>
<dbReference type="SUPFAM" id="SSF54171">
    <property type="entry name" value="DNA-binding domain"/>
    <property type="match status" value="1"/>
</dbReference>
<dbReference type="AlphaFoldDB" id="A0A2U1MEM3"/>
<dbReference type="Gene3D" id="2.40.330.10">
    <property type="entry name" value="DNA-binding pseudobarrel domain"/>
    <property type="match status" value="1"/>
</dbReference>
<keyword evidence="8" id="KW-0472">Membrane</keyword>
<keyword evidence="4" id="KW-0805">Transcription regulation</keyword>
<evidence type="ECO:0000256" key="1">
    <source>
        <dbReference type="ARBA" id="ARBA00004123"/>
    </source>
</evidence>
<dbReference type="SUPFAM" id="SSF101936">
    <property type="entry name" value="DNA-binding pseudobarrel domain"/>
    <property type="match status" value="1"/>
</dbReference>
<dbReference type="GO" id="GO:0009873">
    <property type="term" value="P:ethylene-activated signaling pathway"/>
    <property type="evidence" value="ECO:0007669"/>
    <property type="project" value="UniProtKB-KW"/>
</dbReference>
<dbReference type="InterPro" id="IPR003340">
    <property type="entry name" value="B3_DNA-bd"/>
</dbReference>
<organism evidence="11 12">
    <name type="scientific">Artemisia annua</name>
    <name type="common">Sweet wormwood</name>
    <dbReference type="NCBI Taxonomy" id="35608"/>
    <lineage>
        <taxon>Eukaryota</taxon>
        <taxon>Viridiplantae</taxon>
        <taxon>Streptophyta</taxon>
        <taxon>Embryophyta</taxon>
        <taxon>Tracheophyta</taxon>
        <taxon>Spermatophyta</taxon>
        <taxon>Magnoliopsida</taxon>
        <taxon>eudicotyledons</taxon>
        <taxon>Gunneridae</taxon>
        <taxon>Pentapetalae</taxon>
        <taxon>asterids</taxon>
        <taxon>campanulids</taxon>
        <taxon>Asterales</taxon>
        <taxon>Asteraceae</taxon>
        <taxon>Asteroideae</taxon>
        <taxon>Anthemideae</taxon>
        <taxon>Artemisiinae</taxon>
        <taxon>Artemisia</taxon>
    </lineage>
</organism>
<protein>
    <submittedName>
        <fullName evidence="11">AP2/B3 transcription factor family protein</fullName>
    </submittedName>
</protein>
<dbReference type="GO" id="GO:0005634">
    <property type="term" value="C:nucleus"/>
    <property type="evidence" value="ECO:0007669"/>
    <property type="project" value="UniProtKB-SubCell"/>
</dbReference>
<dbReference type="PANTHER" id="PTHR31140">
    <property type="entry name" value="B3 DOMAIN-CONTAINING TRANSCRIPTION FACTOR ABI3"/>
    <property type="match status" value="1"/>
</dbReference>
<keyword evidence="8" id="KW-1133">Transmembrane helix</keyword>
<dbReference type="PANTHER" id="PTHR31140:SF58">
    <property type="entry name" value="DNA-BINDING PROTEIN RAV1"/>
    <property type="match status" value="1"/>
</dbReference>
<evidence type="ECO:0000256" key="6">
    <source>
        <dbReference type="ARBA" id="ARBA00023163"/>
    </source>
</evidence>
<keyword evidence="8" id="KW-0812">Transmembrane</keyword>
<dbReference type="InterPro" id="IPR016177">
    <property type="entry name" value="DNA-bd_dom_sf"/>
</dbReference>
<gene>
    <name evidence="11" type="ORF">CTI12_AA364160</name>
</gene>
<dbReference type="CDD" id="cd00018">
    <property type="entry name" value="AP2"/>
    <property type="match status" value="1"/>
</dbReference>
<evidence type="ECO:0000256" key="2">
    <source>
        <dbReference type="ARBA" id="ARBA00009089"/>
    </source>
</evidence>
<proteinExistence type="inferred from homology"/>
<comment type="caution">
    <text evidence="11">The sequence shown here is derived from an EMBL/GenBank/DDBJ whole genome shotgun (WGS) entry which is preliminary data.</text>
</comment>
<dbReference type="Proteomes" id="UP000245207">
    <property type="component" value="Unassembled WGS sequence"/>
</dbReference>
<dbReference type="PROSITE" id="PS51032">
    <property type="entry name" value="AP2_ERF"/>
    <property type="match status" value="1"/>
</dbReference>
<keyword evidence="7" id="KW-0539">Nucleus</keyword>
<feature type="transmembrane region" description="Helical" evidence="8">
    <location>
        <begin position="330"/>
        <end position="351"/>
    </location>
</feature>
<keyword evidence="12" id="KW-1185">Reference proteome</keyword>
<feature type="domain" description="AP2/ERF" evidence="10">
    <location>
        <begin position="45"/>
        <end position="100"/>
    </location>
</feature>
<dbReference type="InterPro" id="IPR036955">
    <property type="entry name" value="AP2/ERF_dom_sf"/>
</dbReference>
<evidence type="ECO:0000256" key="7">
    <source>
        <dbReference type="ARBA" id="ARBA00023242"/>
    </source>
</evidence>
<dbReference type="GO" id="GO:0003700">
    <property type="term" value="F:DNA-binding transcription factor activity"/>
    <property type="evidence" value="ECO:0007669"/>
    <property type="project" value="InterPro"/>
</dbReference>
<evidence type="ECO:0000259" key="9">
    <source>
        <dbReference type="PROSITE" id="PS50863"/>
    </source>
</evidence>
<evidence type="ECO:0000256" key="3">
    <source>
        <dbReference type="ARBA" id="ARBA00022745"/>
    </source>
</evidence>
<evidence type="ECO:0000259" key="10">
    <source>
        <dbReference type="PROSITE" id="PS51032"/>
    </source>
</evidence>
<dbReference type="Pfam" id="PF02362">
    <property type="entry name" value="B3"/>
    <property type="match status" value="1"/>
</dbReference>
<dbReference type="InterPro" id="IPR044800">
    <property type="entry name" value="LEC2-like"/>
</dbReference>
<dbReference type="FunFam" id="3.30.730.10:FF:000008">
    <property type="entry name" value="AP2 domain-containing protein RAP2.8"/>
    <property type="match status" value="1"/>
</dbReference>
<name>A0A2U1MEM3_ARTAN</name>
<evidence type="ECO:0000256" key="4">
    <source>
        <dbReference type="ARBA" id="ARBA00023015"/>
    </source>
</evidence>
<feature type="domain" description="TF-B3" evidence="9">
    <location>
        <begin position="163"/>
        <end position="273"/>
    </location>
</feature>
<keyword evidence="6" id="KW-0804">Transcription</keyword>
<dbReference type="EMBL" id="PKPP01005555">
    <property type="protein sequence ID" value="PWA59694.1"/>
    <property type="molecule type" value="Genomic_DNA"/>
</dbReference>
<dbReference type="OrthoDB" id="2020802at2759"/>
<dbReference type="SMART" id="SM00380">
    <property type="entry name" value="AP2"/>
    <property type="match status" value="1"/>
</dbReference>
<dbReference type="GO" id="GO:0003677">
    <property type="term" value="F:DNA binding"/>
    <property type="evidence" value="ECO:0007669"/>
    <property type="project" value="UniProtKB-KW"/>
</dbReference>
<reference evidence="11 12" key="1">
    <citation type="journal article" date="2018" name="Mol. Plant">
        <title>The genome of Artemisia annua provides insight into the evolution of Asteraceae family and artemisinin biosynthesis.</title>
        <authorList>
            <person name="Shen Q."/>
            <person name="Zhang L."/>
            <person name="Liao Z."/>
            <person name="Wang S."/>
            <person name="Yan T."/>
            <person name="Shi P."/>
            <person name="Liu M."/>
            <person name="Fu X."/>
            <person name="Pan Q."/>
            <person name="Wang Y."/>
            <person name="Lv Z."/>
            <person name="Lu X."/>
            <person name="Zhang F."/>
            <person name="Jiang W."/>
            <person name="Ma Y."/>
            <person name="Chen M."/>
            <person name="Hao X."/>
            <person name="Li L."/>
            <person name="Tang Y."/>
            <person name="Lv G."/>
            <person name="Zhou Y."/>
            <person name="Sun X."/>
            <person name="Brodelius P.E."/>
            <person name="Rose J.K.C."/>
            <person name="Tang K."/>
        </authorList>
    </citation>
    <scope>NUCLEOTIDE SEQUENCE [LARGE SCALE GENOMIC DNA]</scope>
    <source>
        <strain evidence="12">cv. Huhao1</strain>
        <tissue evidence="11">Leaf</tissue>
    </source>
</reference>
<dbReference type="STRING" id="35608.A0A2U1MEM3"/>
<dbReference type="Gene3D" id="3.30.730.10">
    <property type="entry name" value="AP2/ERF domain"/>
    <property type="match status" value="1"/>
</dbReference>
<comment type="subcellular location">
    <subcellularLocation>
        <location evidence="1">Nucleus</location>
    </subcellularLocation>
</comment>
<keyword evidence="3" id="KW-0936">Ethylene signaling pathway</keyword>
<dbReference type="CDD" id="cd10017">
    <property type="entry name" value="B3_DNA"/>
    <property type="match status" value="1"/>
</dbReference>
<dbReference type="PROSITE" id="PS50863">
    <property type="entry name" value="B3"/>
    <property type="match status" value="1"/>
</dbReference>
<accession>A0A2U1MEM3</accession>
<dbReference type="InterPro" id="IPR001471">
    <property type="entry name" value="AP2/ERF_dom"/>
</dbReference>
<evidence type="ECO:0000313" key="11">
    <source>
        <dbReference type="EMBL" id="PWA59694.1"/>
    </source>
</evidence>
<sequence>MVCYILPNFPECSSPRGCESMEEISNSNCENTCHSVNDSHAYSQRYKGVVPQQNGHWGAQIYTNNQRIWLGTFKSELDAAIAYDRASIKLRSSDAPRNFPLTKTTVQEAKFQSLYHMEAILAMIKDGSYQSKFDEFQRLKTEKENDSDLSVQNSCGFSCRLVFEKELTPSDVGKLNRLVIPKKYAVRYFPPVPDNDKSQGLVNKEVHLPFYDVQKRLWKFRYCYWKSSQSFVFTRGWNQFVKEKRLMANDKISFYFQENLEMQNLGFWVIDTCLSTSNIGASLKLGVGAQVRYLMPKEEEGSVEDHEMKDEVIQASNVETTGFKLFGVQIYLICYLIGHIVLLQQLVLFVWKGKLNVDHMYNSCQVGLRARV</sequence>
<evidence type="ECO:0000256" key="8">
    <source>
        <dbReference type="SAM" id="Phobius"/>
    </source>
</evidence>
<evidence type="ECO:0000256" key="5">
    <source>
        <dbReference type="ARBA" id="ARBA00023125"/>
    </source>
</evidence>
<comment type="similarity">
    <text evidence="2">Belongs to the AP2/ERF transcription factor family. RAV subfamily.</text>
</comment>
<dbReference type="InterPro" id="IPR015300">
    <property type="entry name" value="DNA-bd_pseudobarrel_sf"/>
</dbReference>
<keyword evidence="5" id="KW-0238">DNA-binding</keyword>
<dbReference type="SMART" id="SM01019">
    <property type="entry name" value="B3"/>
    <property type="match status" value="1"/>
</dbReference>